<evidence type="ECO:0000256" key="1">
    <source>
        <dbReference type="SAM" id="MobiDB-lite"/>
    </source>
</evidence>
<keyword evidence="3" id="KW-1185">Reference proteome</keyword>
<sequence length="128" mass="14161">MLGKKGRRRDGGLWSKESCGGNSILVEGRGGMGGEGREGKVEELETTEEFGAFAVAVLEDLEDEGLREVEVEVGRCGNLDLRETVNGSVRKRPAMALEDLIRRKGKRWEWRVVAVARSALMIKTVFLI</sequence>
<organism evidence="2 3">
    <name type="scientific">Acer negundo</name>
    <name type="common">Box elder</name>
    <dbReference type="NCBI Taxonomy" id="4023"/>
    <lineage>
        <taxon>Eukaryota</taxon>
        <taxon>Viridiplantae</taxon>
        <taxon>Streptophyta</taxon>
        <taxon>Embryophyta</taxon>
        <taxon>Tracheophyta</taxon>
        <taxon>Spermatophyta</taxon>
        <taxon>Magnoliopsida</taxon>
        <taxon>eudicotyledons</taxon>
        <taxon>Gunneridae</taxon>
        <taxon>Pentapetalae</taxon>
        <taxon>rosids</taxon>
        <taxon>malvids</taxon>
        <taxon>Sapindales</taxon>
        <taxon>Sapindaceae</taxon>
        <taxon>Hippocastanoideae</taxon>
        <taxon>Acereae</taxon>
        <taxon>Acer</taxon>
    </lineage>
</organism>
<dbReference type="Proteomes" id="UP001064489">
    <property type="component" value="Chromosome 12"/>
</dbReference>
<protein>
    <submittedName>
        <fullName evidence="2">Uncharacterized protein</fullName>
    </submittedName>
</protein>
<gene>
    <name evidence="2" type="ORF">LWI28_027383</name>
</gene>
<evidence type="ECO:0000313" key="3">
    <source>
        <dbReference type="Proteomes" id="UP001064489"/>
    </source>
</evidence>
<reference evidence="2" key="1">
    <citation type="journal article" date="2022" name="Plant J.">
        <title>Strategies of tolerance reflected in two North American maple genomes.</title>
        <authorList>
            <person name="McEvoy S.L."/>
            <person name="Sezen U.U."/>
            <person name="Trouern-Trend A."/>
            <person name="McMahon S.M."/>
            <person name="Schaberg P.G."/>
            <person name="Yang J."/>
            <person name="Wegrzyn J.L."/>
            <person name="Swenson N.G."/>
        </authorList>
    </citation>
    <scope>NUCLEOTIDE SEQUENCE</scope>
    <source>
        <strain evidence="2">91603</strain>
    </source>
</reference>
<accession>A0AAD5IB20</accession>
<name>A0AAD5IB20_ACENE</name>
<evidence type="ECO:0000313" key="2">
    <source>
        <dbReference type="EMBL" id="KAI9157753.1"/>
    </source>
</evidence>
<proteinExistence type="predicted"/>
<feature type="region of interest" description="Disordered" evidence="1">
    <location>
        <begin position="1"/>
        <end position="39"/>
    </location>
</feature>
<dbReference type="EMBL" id="JAJSOW010000107">
    <property type="protein sequence ID" value="KAI9157753.1"/>
    <property type="molecule type" value="Genomic_DNA"/>
</dbReference>
<comment type="caution">
    <text evidence="2">The sequence shown here is derived from an EMBL/GenBank/DDBJ whole genome shotgun (WGS) entry which is preliminary data.</text>
</comment>
<reference evidence="2" key="2">
    <citation type="submission" date="2023-02" db="EMBL/GenBank/DDBJ databases">
        <authorList>
            <person name="Swenson N.G."/>
            <person name="Wegrzyn J.L."/>
            <person name="Mcevoy S.L."/>
        </authorList>
    </citation>
    <scope>NUCLEOTIDE SEQUENCE</scope>
    <source>
        <strain evidence="2">91603</strain>
        <tissue evidence="2">Leaf</tissue>
    </source>
</reference>
<dbReference type="AlphaFoldDB" id="A0AAD5IB20"/>